<protein>
    <submittedName>
        <fullName evidence="1">Uncharacterized protein</fullName>
    </submittedName>
</protein>
<evidence type="ECO:0000313" key="1">
    <source>
        <dbReference type="EMBL" id="KAK4267230.1"/>
    </source>
</evidence>
<accession>A0AAE1K8Y2</accession>
<reference evidence="1" key="1">
    <citation type="submission" date="2023-10" db="EMBL/GenBank/DDBJ databases">
        <title>Chromosome-level genome of the transformable northern wattle, Acacia crassicarpa.</title>
        <authorList>
            <person name="Massaro I."/>
            <person name="Sinha N.R."/>
            <person name="Poethig S."/>
            <person name="Leichty A.R."/>
        </authorList>
    </citation>
    <scope>NUCLEOTIDE SEQUENCE</scope>
    <source>
        <strain evidence="1">Acra3RX</strain>
        <tissue evidence="1">Leaf</tissue>
    </source>
</reference>
<proteinExistence type="predicted"/>
<dbReference type="EMBL" id="JAWXYG010000007">
    <property type="protein sequence ID" value="KAK4267230.1"/>
    <property type="molecule type" value="Genomic_DNA"/>
</dbReference>
<sequence length="90" mass="10556">MMIRMPHDDPQMIRFSAHLVLVLRHLLAEEMEMKDAFRDKIPSVGDLILNIEVAFCQFSNFVLAYRIRVNMINIMFSYGKRSETICSKCD</sequence>
<keyword evidence="2" id="KW-1185">Reference proteome</keyword>
<dbReference type="AlphaFoldDB" id="A0AAE1K8Y2"/>
<comment type="caution">
    <text evidence="1">The sequence shown here is derived from an EMBL/GenBank/DDBJ whole genome shotgun (WGS) entry which is preliminary data.</text>
</comment>
<name>A0AAE1K8Y2_9FABA</name>
<organism evidence="1 2">
    <name type="scientific">Acacia crassicarpa</name>
    <name type="common">northern wattle</name>
    <dbReference type="NCBI Taxonomy" id="499986"/>
    <lineage>
        <taxon>Eukaryota</taxon>
        <taxon>Viridiplantae</taxon>
        <taxon>Streptophyta</taxon>
        <taxon>Embryophyta</taxon>
        <taxon>Tracheophyta</taxon>
        <taxon>Spermatophyta</taxon>
        <taxon>Magnoliopsida</taxon>
        <taxon>eudicotyledons</taxon>
        <taxon>Gunneridae</taxon>
        <taxon>Pentapetalae</taxon>
        <taxon>rosids</taxon>
        <taxon>fabids</taxon>
        <taxon>Fabales</taxon>
        <taxon>Fabaceae</taxon>
        <taxon>Caesalpinioideae</taxon>
        <taxon>mimosoid clade</taxon>
        <taxon>Acacieae</taxon>
        <taxon>Acacia</taxon>
    </lineage>
</organism>
<dbReference type="Proteomes" id="UP001293593">
    <property type="component" value="Unassembled WGS sequence"/>
</dbReference>
<gene>
    <name evidence="1" type="ORF">QN277_024036</name>
</gene>
<evidence type="ECO:0000313" key="2">
    <source>
        <dbReference type="Proteomes" id="UP001293593"/>
    </source>
</evidence>